<evidence type="ECO:0000313" key="2">
    <source>
        <dbReference type="EMBL" id="ABS63162.1"/>
    </source>
</evidence>
<evidence type="ECO:0000256" key="1">
    <source>
        <dbReference type="SAM" id="Phobius"/>
    </source>
</evidence>
<keyword evidence="1" id="KW-0812">Transmembrane</keyword>
<proteinExistence type="predicted"/>
<feature type="transmembrane region" description="Helical" evidence="1">
    <location>
        <begin position="7"/>
        <end position="26"/>
    </location>
</feature>
<keyword evidence="3" id="KW-1185">Reference proteome</keyword>
<dbReference type="KEGG" id="pla:Plav_1543"/>
<accession>A7HTC9</accession>
<name>A7HTC9_PARL1</name>
<dbReference type="HOGENOM" id="CLU_1239185_0_0_5"/>
<organism evidence="2 3">
    <name type="scientific">Parvibaculum lavamentivorans (strain DS-1 / DSM 13023 / NCIMB 13966)</name>
    <dbReference type="NCBI Taxonomy" id="402881"/>
    <lineage>
        <taxon>Bacteria</taxon>
        <taxon>Pseudomonadati</taxon>
        <taxon>Pseudomonadota</taxon>
        <taxon>Alphaproteobacteria</taxon>
        <taxon>Hyphomicrobiales</taxon>
        <taxon>Parvibaculaceae</taxon>
        <taxon>Parvibaculum</taxon>
    </lineage>
</organism>
<keyword evidence="1" id="KW-0472">Membrane</keyword>
<sequence>MRAFGKAILYVAIAILVVVATYRLFYPKYFFNYRMTVEVEVDGEVRQASNVFGVYWEKTPTFLSVGTHQRRAFGQALLVDLEEHGCILIPVNTNTNVPGESTSVIPFLVFLADEPPAYRGPPHTADRVRKTMRSRGRVKLREDILPQFIWLPDKNDYASARVLSAEEFSKAIGSAVQLRGVWIEITKDSVTYGLEKKLPWLNEMYPPATTHVMRLPGAPAFYWVPYALWREKSDL</sequence>
<keyword evidence="1" id="KW-1133">Transmembrane helix</keyword>
<dbReference type="eggNOG" id="ENOG5033ABF">
    <property type="taxonomic scope" value="Bacteria"/>
</dbReference>
<dbReference type="AlphaFoldDB" id="A7HTC9"/>
<reference evidence="2 3" key="1">
    <citation type="journal article" date="2011" name="Stand. Genomic Sci.">
        <title>Complete genome sequence of Parvibaculum lavamentivorans type strain (DS-1(T)).</title>
        <authorList>
            <person name="Schleheck D."/>
            <person name="Weiss M."/>
            <person name="Pitluck S."/>
            <person name="Bruce D."/>
            <person name="Land M.L."/>
            <person name="Han S."/>
            <person name="Saunders E."/>
            <person name="Tapia R."/>
            <person name="Detter C."/>
            <person name="Brettin T."/>
            <person name="Han J."/>
            <person name="Woyke T."/>
            <person name="Goodwin L."/>
            <person name="Pennacchio L."/>
            <person name="Nolan M."/>
            <person name="Cook A.M."/>
            <person name="Kjelleberg S."/>
            <person name="Thomas T."/>
        </authorList>
    </citation>
    <scope>NUCLEOTIDE SEQUENCE [LARGE SCALE GENOMIC DNA]</scope>
    <source>
        <strain evidence="3">DS-1 / DSM 13023 / NCIMB 13966</strain>
    </source>
</reference>
<dbReference type="EMBL" id="CP000774">
    <property type="protein sequence ID" value="ABS63162.1"/>
    <property type="molecule type" value="Genomic_DNA"/>
</dbReference>
<gene>
    <name evidence="2" type="ordered locus">Plav_1543</name>
</gene>
<evidence type="ECO:0000313" key="3">
    <source>
        <dbReference type="Proteomes" id="UP000006377"/>
    </source>
</evidence>
<protein>
    <submittedName>
        <fullName evidence="2">Uncharacterized protein</fullName>
    </submittedName>
</protein>
<dbReference type="Proteomes" id="UP000006377">
    <property type="component" value="Chromosome"/>
</dbReference>